<keyword evidence="4" id="KW-0411">Iron-sulfur</keyword>
<reference evidence="6 7" key="1">
    <citation type="submission" date="2018-11" db="EMBL/GenBank/DDBJ databases">
        <title>Whole genome sequence of Streptomyces chrestomyceticus NBRC 13444(T).</title>
        <authorList>
            <person name="Komaki H."/>
            <person name="Tamura T."/>
        </authorList>
    </citation>
    <scope>NUCLEOTIDE SEQUENCE [LARGE SCALE GENOMIC DNA]</scope>
    <source>
        <strain evidence="6 7">NBRC 13444</strain>
    </source>
</reference>
<dbReference type="Pfam" id="PF04055">
    <property type="entry name" value="Radical_SAM"/>
    <property type="match status" value="1"/>
</dbReference>
<dbReference type="Proteomes" id="UP000287830">
    <property type="component" value="Unassembled WGS sequence"/>
</dbReference>
<keyword evidence="1" id="KW-0949">S-adenosyl-L-methionine</keyword>
<dbReference type="AlphaFoldDB" id="A0A7U9PY94"/>
<evidence type="ECO:0000256" key="1">
    <source>
        <dbReference type="ARBA" id="ARBA00022691"/>
    </source>
</evidence>
<evidence type="ECO:0000313" key="6">
    <source>
        <dbReference type="EMBL" id="GCD33009.1"/>
    </source>
</evidence>
<dbReference type="Gene3D" id="3.20.20.70">
    <property type="entry name" value="Aldolase class I"/>
    <property type="match status" value="1"/>
</dbReference>
<dbReference type="InterPro" id="IPR058240">
    <property type="entry name" value="rSAM_sf"/>
</dbReference>
<evidence type="ECO:0000259" key="5">
    <source>
        <dbReference type="PROSITE" id="PS51918"/>
    </source>
</evidence>
<protein>
    <submittedName>
        <fullName evidence="6">Radical SAM protein</fullName>
    </submittedName>
</protein>
<evidence type="ECO:0000256" key="2">
    <source>
        <dbReference type="ARBA" id="ARBA00022723"/>
    </source>
</evidence>
<name>A0A7U9PY94_9ACTN</name>
<dbReference type="PANTHER" id="PTHR43273">
    <property type="entry name" value="ANAEROBIC SULFATASE-MATURATING ENZYME HOMOLOG ASLB-RELATED"/>
    <property type="match status" value="1"/>
</dbReference>
<keyword evidence="3" id="KW-0408">Iron</keyword>
<dbReference type="InterPro" id="IPR013785">
    <property type="entry name" value="Aldolase_TIM"/>
</dbReference>
<keyword evidence="2" id="KW-0479">Metal-binding</keyword>
<dbReference type="GO" id="GO:0051536">
    <property type="term" value="F:iron-sulfur cluster binding"/>
    <property type="evidence" value="ECO:0007669"/>
    <property type="project" value="UniProtKB-KW"/>
</dbReference>
<dbReference type="PROSITE" id="PS51918">
    <property type="entry name" value="RADICAL_SAM"/>
    <property type="match status" value="1"/>
</dbReference>
<dbReference type="SFLD" id="SFLDS00029">
    <property type="entry name" value="Radical_SAM"/>
    <property type="match status" value="1"/>
</dbReference>
<evidence type="ECO:0000256" key="3">
    <source>
        <dbReference type="ARBA" id="ARBA00023004"/>
    </source>
</evidence>
<organism evidence="6 7">
    <name type="scientific">Streptomyces chrestomyceticus JCM 4735</name>
    <dbReference type="NCBI Taxonomy" id="1306181"/>
    <lineage>
        <taxon>Bacteria</taxon>
        <taxon>Bacillati</taxon>
        <taxon>Actinomycetota</taxon>
        <taxon>Actinomycetes</taxon>
        <taxon>Kitasatosporales</taxon>
        <taxon>Streptomycetaceae</taxon>
        <taxon>Streptomyces</taxon>
    </lineage>
</organism>
<evidence type="ECO:0000256" key="4">
    <source>
        <dbReference type="ARBA" id="ARBA00023014"/>
    </source>
</evidence>
<proteinExistence type="predicted"/>
<feature type="domain" description="Radical SAM core" evidence="5">
    <location>
        <begin position="13"/>
        <end position="195"/>
    </location>
</feature>
<dbReference type="EMBL" id="BHZC01000001">
    <property type="protein sequence ID" value="GCD33009.1"/>
    <property type="molecule type" value="Genomic_DNA"/>
</dbReference>
<gene>
    <name evidence="6" type="ORF">OEIGOIKO_00727</name>
</gene>
<sequence>MREADRSVPFRRRIPFRQFVLKVHSRCNLACTYCYVYEGPDQSWRERPARVAEETVRRTAERIAQHVTTHRLRSIRVDLHGGEPLLLGPTALIDHARTVRDAVPGDCAVAVSVQTNGTLLTEDAVRRFSAAGISVGLSLDGGSARLNHRRVDHAGRSSWPAVRRAAGLLAGVPAAYGASCAPSTWRPAPPRSTGR</sequence>
<dbReference type="GO" id="GO:0016491">
    <property type="term" value="F:oxidoreductase activity"/>
    <property type="evidence" value="ECO:0007669"/>
    <property type="project" value="InterPro"/>
</dbReference>
<dbReference type="InterPro" id="IPR023867">
    <property type="entry name" value="Sulphatase_maturase_rSAM"/>
</dbReference>
<dbReference type="GO" id="GO:0046872">
    <property type="term" value="F:metal ion binding"/>
    <property type="evidence" value="ECO:0007669"/>
    <property type="project" value="UniProtKB-KW"/>
</dbReference>
<comment type="caution">
    <text evidence="6">The sequence shown here is derived from an EMBL/GenBank/DDBJ whole genome shotgun (WGS) entry which is preliminary data.</text>
</comment>
<accession>A0A7U9PY94</accession>
<evidence type="ECO:0000313" key="7">
    <source>
        <dbReference type="Proteomes" id="UP000287830"/>
    </source>
</evidence>
<dbReference type="SFLD" id="SFLDG01067">
    <property type="entry name" value="SPASM/twitch_domain_containing"/>
    <property type="match status" value="1"/>
</dbReference>
<dbReference type="CDD" id="cd01335">
    <property type="entry name" value="Radical_SAM"/>
    <property type="match status" value="1"/>
</dbReference>
<dbReference type="InterPro" id="IPR007197">
    <property type="entry name" value="rSAM"/>
</dbReference>
<dbReference type="SUPFAM" id="SSF102114">
    <property type="entry name" value="Radical SAM enzymes"/>
    <property type="match status" value="1"/>
</dbReference>
<dbReference type="PANTHER" id="PTHR43273:SF8">
    <property type="entry name" value="RADICAL SAM DOMAIN PROTEIN"/>
    <property type="match status" value="1"/>
</dbReference>